<dbReference type="CDD" id="cd02136">
    <property type="entry name" value="PnbA_NfnB-like"/>
    <property type="match status" value="1"/>
</dbReference>
<reference evidence="3 4" key="1">
    <citation type="submission" date="2016-05" db="EMBL/GenBank/DDBJ databases">
        <title>Microbial solvent formation.</title>
        <authorList>
            <person name="Poehlein A."/>
            <person name="Montoya Solano J.D."/>
            <person name="Flitsch S."/>
            <person name="Krabben P."/>
            <person name="Duerre P."/>
            <person name="Daniel R."/>
        </authorList>
    </citation>
    <scope>NUCLEOTIDE SEQUENCE [LARGE SCALE GENOMIC DNA]</scope>
    <source>
        <strain evidence="3 4">DSM 2619</strain>
    </source>
</reference>
<dbReference type="Pfam" id="PF00881">
    <property type="entry name" value="Nitroreductase"/>
    <property type="match status" value="1"/>
</dbReference>
<dbReference type="GO" id="GO:0046857">
    <property type="term" value="F:oxidoreductase activity, acting on other nitrogenous compounds as donors, with NAD or NADP as acceptor"/>
    <property type="evidence" value="ECO:0007669"/>
    <property type="project" value="TreeGrafter"/>
</dbReference>
<evidence type="ECO:0000313" key="3">
    <source>
        <dbReference type="EMBL" id="OOM74947.1"/>
    </source>
</evidence>
<protein>
    <submittedName>
        <fullName evidence="3">Putative NAD(P)H nitroreductase</fullName>
        <ecNumber evidence="3">1.-.-.-</ecNumber>
    </submittedName>
</protein>
<feature type="domain" description="Nitroreductase" evidence="2">
    <location>
        <begin position="8"/>
        <end position="174"/>
    </location>
</feature>
<evidence type="ECO:0000313" key="4">
    <source>
        <dbReference type="Proteomes" id="UP000190890"/>
    </source>
</evidence>
<dbReference type="GO" id="GO:0005829">
    <property type="term" value="C:cytosol"/>
    <property type="evidence" value="ECO:0007669"/>
    <property type="project" value="TreeGrafter"/>
</dbReference>
<keyword evidence="1" id="KW-0520">NAD</keyword>
<keyword evidence="3" id="KW-0560">Oxidoreductase</keyword>
<name>A0A1S8TAZ6_9CLOT</name>
<dbReference type="RefSeq" id="WP_077848592.1">
    <property type="nucleotide sequence ID" value="NZ_LZZM01000191.1"/>
</dbReference>
<dbReference type="InterPro" id="IPR050627">
    <property type="entry name" value="Nitroreductase/BluB"/>
</dbReference>
<dbReference type="AlphaFoldDB" id="A0A1S8TAZ6"/>
<dbReference type="STRING" id="29367.CLPUN_35760"/>
<accession>A0A1S8TAZ6</accession>
<dbReference type="SUPFAM" id="SSF55469">
    <property type="entry name" value="FMN-dependent nitroreductase-like"/>
    <property type="match status" value="1"/>
</dbReference>
<dbReference type="EC" id="1.-.-.-" evidence="3"/>
<dbReference type="OrthoDB" id="9783470at2"/>
<dbReference type="Gene3D" id="3.40.109.10">
    <property type="entry name" value="NADH Oxidase"/>
    <property type="match status" value="1"/>
</dbReference>
<dbReference type="Proteomes" id="UP000190890">
    <property type="component" value="Unassembled WGS sequence"/>
</dbReference>
<comment type="caution">
    <text evidence="3">The sequence shown here is derived from an EMBL/GenBank/DDBJ whole genome shotgun (WGS) entry which is preliminary data.</text>
</comment>
<evidence type="ECO:0000256" key="1">
    <source>
        <dbReference type="ARBA" id="ARBA00023027"/>
    </source>
</evidence>
<organism evidence="3 4">
    <name type="scientific">Clostridium puniceum</name>
    <dbReference type="NCBI Taxonomy" id="29367"/>
    <lineage>
        <taxon>Bacteria</taxon>
        <taxon>Bacillati</taxon>
        <taxon>Bacillota</taxon>
        <taxon>Clostridia</taxon>
        <taxon>Eubacteriales</taxon>
        <taxon>Clostridiaceae</taxon>
        <taxon>Clostridium</taxon>
    </lineage>
</organism>
<dbReference type="InterPro" id="IPR000415">
    <property type="entry name" value="Nitroreductase-like"/>
</dbReference>
<evidence type="ECO:0000259" key="2">
    <source>
        <dbReference type="Pfam" id="PF00881"/>
    </source>
</evidence>
<dbReference type="GO" id="GO:0046256">
    <property type="term" value="P:2,4,6-trinitrotoluene catabolic process"/>
    <property type="evidence" value="ECO:0007669"/>
    <property type="project" value="TreeGrafter"/>
</dbReference>
<sequence length="194" mass="22121">MNEVLINILTRRSIRLYEEDQIFDTDLNLILEAAKYAPSGSDSQSWHFTVIQNKEKLQDLNTLVKESYRNVIVDQKTYRSIKSGKKASEKDKYNFYYNAPTLIIVSNDRKYPNAVADCSASIQNIFLASHSLGLGSCWINQLTWFGNEPHIRRELTNLGIPEKHVVCGSAAIGYKRGDEPKPSIRKEHSTTIIK</sequence>
<proteinExistence type="predicted"/>
<dbReference type="PANTHER" id="PTHR23026:SF125">
    <property type="entry name" value="OXYGEN-INSENSITIVE NAD(P)H NITROREDUCTASE"/>
    <property type="match status" value="1"/>
</dbReference>
<dbReference type="InterPro" id="IPR029479">
    <property type="entry name" value="Nitroreductase"/>
</dbReference>
<gene>
    <name evidence="3" type="ORF">CLPUN_35760</name>
</gene>
<dbReference type="EMBL" id="LZZM01000191">
    <property type="protein sequence ID" value="OOM74947.1"/>
    <property type="molecule type" value="Genomic_DNA"/>
</dbReference>
<keyword evidence="4" id="KW-1185">Reference proteome</keyword>
<dbReference type="PANTHER" id="PTHR23026">
    <property type="entry name" value="NADPH NITROREDUCTASE"/>
    <property type="match status" value="1"/>
</dbReference>